<proteinExistence type="predicted"/>
<keyword evidence="2" id="KW-1185">Reference proteome</keyword>
<dbReference type="PANTHER" id="PTHR24274">
    <property type="entry name" value="CILIA- AND FLAGELLA-ASSOCIATED PROTEIN 161"/>
    <property type="match status" value="1"/>
</dbReference>
<evidence type="ECO:0000313" key="2">
    <source>
        <dbReference type="Proteomes" id="UP001292079"/>
    </source>
</evidence>
<accession>A0AAE2D4T0</accession>
<organism evidence="1 2">
    <name type="scientific">Schistosoma mekongi</name>
    <name type="common">Parasitic worm</name>
    <dbReference type="NCBI Taxonomy" id="38744"/>
    <lineage>
        <taxon>Eukaryota</taxon>
        <taxon>Metazoa</taxon>
        <taxon>Spiralia</taxon>
        <taxon>Lophotrochozoa</taxon>
        <taxon>Platyhelminthes</taxon>
        <taxon>Trematoda</taxon>
        <taxon>Digenea</taxon>
        <taxon>Strigeidida</taxon>
        <taxon>Schistosomatoidea</taxon>
        <taxon>Schistosomatidae</taxon>
        <taxon>Schistosoma</taxon>
    </lineage>
</organism>
<dbReference type="EMBL" id="JALJAT010000003">
    <property type="protein sequence ID" value="KAK4471356.1"/>
    <property type="molecule type" value="Genomic_DNA"/>
</dbReference>
<dbReference type="Pfam" id="PF24569">
    <property type="entry name" value="CFAP161"/>
    <property type="match status" value="1"/>
</dbReference>
<protein>
    <submittedName>
        <fullName evidence="1">Uncharacterized protein</fullName>
    </submittedName>
</protein>
<comment type="caution">
    <text evidence="1">The sequence shown here is derived from an EMBL/GenBank/DDBJ whole genome shotgun (WGS) entry which is preliminary data.</text>
</comment>
<dbReference type="AlphaFoldDB" id="A0AAE2D4T0"/>
<dbReference type="InterPro" id="IPR055325">
    <property type="entry name" value="CF161"/>
</dbReference>
<reference evidence="1" key="1">
    <citation type="submission" date="2022-04" db="EMBL/GenBank/DDBJ databases">
        <authorList>
            <person name="Xu L."/>
            <person name="Lv Z."/>
        </authorList>
    </citation>
    <scope>NUCLEOTIDE SEQUENCE</scope>
    <source>
        <strain evidence="1">LV_2022a</strain>
    </source>
</reference>
<dbReference type="Proteomes" id="UP001292079">
    <property type="component" value="Unassembled WGS sequence"/>
</dbReference>
<dbReference type="GO" id="GO:0031514">
    <property type="term" value="C:motile cilium"/>
    <property type="evidence" value="ECO:0007669"/>
    <property type="project" value="TreeGrafter"/>
</dbReference>
<dbReference type="PANTHER" id="PTHR24274:SF1">
    <property type="entry name" value="CILIA- AND FLAGELLA-ASSOCIATED PROTEIN 161"/>
    <property type="match status" value="1"/>
</dbReference>
<gene>
    <name evidence="1" type="ORF">MN116_004791</name>
</gene>
<sequence length="351" mass="39487">MSPLRTYNSGVLLGNWWEERILEKEERISRFSKNEDQVSSTHFLSLLTESIPSMIDVSAAATDGYLRFGSNVQILNPGTSPYYIKSGLAAPRAPHVLGLSIDISCNLTLELSNSDNNIFKSLERNGLLTVAASKNLQPSAKNIFKICCLRENQYGRIIRYGEPIVLALQPDIISSKCSPSLQKQLDSNQFLYLASDLQHLGDQNLQPGSQSLYFEVGKPSFLSQWRLEYDDPHLRREFEGRPVKSDQKLLIKHVRSNKALALEPDFICCTLFGRETCLTVRTYYDSHKLERDVNVWIIASAKQQGLSCIADEQTPHKILENTSLEGDCAAGSNITDEKQVHFDENTLPCNE</sequence>
<dbReference type="GO" id="GO:0060271">
    <property type="term" value="P:cilium assembly"/>
    <property type="evidence" value="ECO:0007669"/>
    <property type="project" value="TreeGrafter"/>
</dbReference>
<name>A0AAE2D4T0_SCHME</name>
<reference evidence="1" key="2">
    <citation type="journal article" date="2023" name="Infect Dis Poverty">
        <title>Chromosome-scale genome of the human blood fluke Schistosoma mekongi and its implications for public health.</title>
        <authorList>
            <person name="Zhou M."/>
            <person name="Xu L."/>
            <person name="Xu D."/>
            <person name="Chen W."/>
            <person name="Khan J."/>
            <person name="Hu Y."/>
            <person name="Huang H."/>
            <person name="Wei H."/>
            <person name="Zhang Y."/>
            <person name="Chusongsang P."/>
            <person name="Tanasarnprasert K."/>
            <person name="Hu X."/>
            <person name="Limpanont Y."/>
            <person name="Lv Z."/>
        </authorList>
    </citation>
    <scope>NUCLEOTIDE SEQUENCE</scope>
    <source>
        <strain evidence="1">LV_2022a</strain>
    </source>
</reference>
<evidence type="ECO:0000313" key="1">
    <source>
        <dbReference type="EMBL" id="KAK4471356.1"/>
    </source>
</evidence>